<dbReference type="SUPFAM" id="SSF52743">
    <property type="entry name" value="Subtilisin-like"/>
    <property type="match status" value="1"/>
</dbReference>
<feature type="domain" description="Helicase ATP-binding" evidence="7">
    <location>
        <begin position="1009"/>
        <end position="1169"/>
    </location>
</feature>
<evidence type="ECO:0000313" key="9">
    <source>
        <dbReference type="EMBL" id="KAK4074906.1"/>
    </source>
</evidence>
<dbReference type="EMBL" id="JAWRVI010000138">
    <property type="protein sequence ID" value="KAK4074906.1"/>
    <property type="molecule type" value="Genomic_DNA"/>
</dbReference>
<evidence type="ECO:0000256" key="1">
    <source>
        <dbReference type="ARBA" id="ARBA00005446"/>
    </source>
</evidence>
<keyword evidence="3" id="KW-0067">ATP-binding</keyword>
<dbReference type="InterPro" id="IPR011545">
    <property type="entry name" value="DEAD/DEAH_box_helicase_dom"/>
</dbReference>
<dbReference type="SMART" id="SM00490">
    <property type="entry name" value="HELICc"/>
    <property type="match status" value="1"/>
</dbReference>
<evidence type="ECO:0000256" key="2">
    <source>
        <dbReference type="ARBA" id="ARBA00022741"/>
    </source>
</evidence>
<evidence type="ECO:0000259" key="7">
    <source>
        <dbReference type="PROSITE" id="PS51192"/>
    </source>
</evidence>
<dbReference type="SMART" id="SM00487">
    <property type="entry name" value="DEXDc"/>
    <property type="match status" value="1"/>
</dbReference>
<dbReference type="InterPro" id="IPR001650">
    <property type="entry name" value="Helicase_C-like"/>
</dbReference>
<dbReference type="Gene3D" id="3.40.50.300">
    <property type="entry name" value="P-loop containing nucleotide triphosphate hydrolases"/>
    <property type="match status" value="2"/>
</dbReference>
<keyword evidence="10" id="KW-1185">Reference proteome</keyword>
<organism evidence="9 10">
    <name type="scientific">Purpureocillium lilacinum</name>
    <name type="common">Paecilomyces lilacinus</name>
    <dbReference type="NCBI Taxonomy" id="33203"/>
    <lineage>
        <taxon>Eukaryota</taxon>
        <taxon>Fungi</taxon>
        <taxon>Dikarya</taxon>
        <taxon>Ascomycota</taxon>
        <taxon>Pezizomycotina</taxon>
        <taxon>Sordariomycetes</taxon>
        <taxon>Hypocreomycetidae</taxon>
        <taxon>Hypocreales</taxon>
        <taxon>Ophiocordycipitaceae</taxon>
        <taxon>Purpureocillium</taxon>
    </lineage>
</organism>
<sequence>MGQSGRSGGGGQWDCARDAHTGRRVPRKVVSTDPPYRMGQRQAGAVKWWQLSVAYPNPESRPTTTRTTMAEAVAIEPFVKMNGFPFVVCRKCRFACVAKEVSSHLRDRHTSMEVKERRRVAEQVCSMAGIIQDQAGLAAFTFPPRTTDPIPFIAPPEQDEALPDGGWRNSWVRGGDVARRAKQARDVPWTTGVRCQRFFRSRAASGWFEVCGDAAILCQQPAPAVDMMQHVAQIHRAQVGRFDARGEDTVKVANDKTEPSGWLDRTGWAQHLDGSDKPRLRETMRPIQPEEPVLQAMWDSLSRVIDQARWTATSTKVGAPALFEVQRKQVHIKPSRPFDNRMEDDSWARYKDAWRKLLCVLHRTQVDEPEFMPPYRLTKRQCSAYGAFADAAEERPQAADPEASDERMDRLALEMVMSWLDHQFKESHYDNTMISGLAVMGMRDDGGWVPAIDYTPVYSAVIKVARMLVVSHSYLERQDEVAKLMETMDEEEARETATSIFTIVRRKVQRFMTVTTHKPDALPTPIDWIFGTCTYGMRIRYDTPAGGTIDWEGDCIQHRKVKFSMNTLHNMLHALVGEARDLLSELTVVEPAGIESLPPIEWSRLEDDHSEDRVGYSFLHDQRNGWLSKGDNWVVKRIVESKARCRTWFSEDSRVRASDNPYQAKAVRKYGRTLEQFRERLWMIMHMVAGQPARSTEILGIRHVNTVNGGIRNILAHQRMMCFVTSYHKGFRQPGQAKVIHRYLPREIGELLVWYLWLVLPFWQQVQGIVKQADNCSPFLWSDEIVSRTEAESDTERRERLRKEREGGRQHVEEREEWEPESDADPVGFADWIKERKWTSDRARRIIQRHSERLMGTVLTISAWRHMAIAISRRFLNKQFDDGGFGDEDEDGVDDNPADLQAGHGTHVAGMIYARALQQGGFGTAEKRDQFRMVSQQWHRFLGFGADDWSGAGRDGAGTKRRRAPFDSHREEVRFQRFARLHRVDIRGELRNMMGDGAAFRGQQEDVIRAVVRGQGPILQVTGTGGGKSLSFMLPAYCSPEGTTIVIVPLTALREDMHGRCEKNRIDSYVWQSHGSHPVATVVFVTPESAVTKGFRDYVNRLQSRQVLDRVIVDECHVLLDASPEFRPKLLQLGSMIREWGVQRVFLTATLPPTDEAEFFRIADISPERVHCFRTRTTRKNIAYRVRTVSAAPEKQEEEEDAEVCRVVQEWLGRQEGGRVIVYGRTVPRVEKLAEALGCKRFHAKMDTVAGKAARFREWVQDGPLIVATNALGLGVDVPDVRLVVHAGMPSRLRDYVQESGRAGRDGGRSKAVVVCRAAEGGSRQDDGQGTWQWDESVEQFVEGKWCRRQVLDRVMDGWLDRTECEIDEEVCDVCTRRYRAAAMAEEMMMKEEEEEDKQASVPVQEIAAYYERQQRDVDFEQRKMTRETMKAATEAEKFREQLERWAGRCVVCHLEERREEHHEMDACPWKGRETWEAVDQYMARMEDGLFTKQRFAQFSACFPCGLPQRICNRWEAADDDGGTFRRVKGADCQYKGMMVKIYGGALACVLPGAVELTEEMRQASGRAMDDDDEWFKWLGQKIKWGGMETNRACQWLYRWCRLLEEFAVEGVEGRDVQD</sequence>
<dbReference type="InterPro" id="IPR022698">
    <property type="entry name" value="OrsD"/>
</dbReference>
<feature type="domain" description="Helicase C-terminal" evidence="8">
    <location>
        <begin position="1199"/>
        <end position="1360"/>
    </location>
</feature>
<evidence type="ECO:0000256" key="6">
    <source>
        <dbReference type="SAM" id="MobiDB-lite"/>
    </source>
</evidence>
<dbReference type="PROSITE" id="PS51194">
    <property type="entry name" value="HELICASE_CTER"/>
    <property type="match status" value="1"/>
</dbReference>
<dbReference type="InterPro" id="IPR036852">
    <property type="entry name" value="Peptidase_S8/S53_dom_sf"/>
</dbReference>
<feature type="compositionally biased region" description="Gly residues" evidence="6">
    <location>
        <begin position="1"/>
        <end position="12"/>
    </location>
</feature>
<dbReference type="Pfam" id="PF00271">
    <property type="entry name" value="Helicase_C"/>
    <property type="match status" value="1"/>
</dbReference>
<evidence type="ECO:0000313" key="10">
    <source>
        <dbReference type="Proteomes" id="UP001287286"/>
    </source>
</evidence>
<comment type="caution">
    <text evidence="9">The sequence shown here is derived from an EMBL/GenBank/DDBJ whole genome shotgun (WGS) entry which is preliminary data.</text>
</comment>
<dbReference type="PROSITE" id="PS51192">
    <property type="entry name" value="HELICASE_ATP_BIND_1"/>
    <property type="match status" value="1"/>
</dbReference>
<protein>
    <recommendedName>
        <fullName evidence="5">DNA 3'-5' helicase</fullName>
        <ecNumber evidence="5">5.6.2.4</ecNumber>
    </recommendedName>
</protein>
<feature type="region of interest" description="Disordered" evidence="6">
    <location>
        <begin position="1"/>
        <end position="37"/>
    </location>
</feature>
<dbReference type="SUPFAM" id="SSF52540">
    <property type="entry name" value="P-loop containing nucleoside triphosphate hydrolases"/>
    <property type="match status" value="1"/>
</dbReference>
<feature type="compositionally biased region" description="Basic and acidic residues" evidence="6">
    <location>
        <begin position="792"/>
        <end position="814"/>
    </location>
</feature>
<dbReference type="EC" id="5.6.2.4" evidence="5"/>
<comment type="similarity">
    <text evidence="1">Belongs to the helicase family. RecQ subfamily.</text>
</comment>
<dbReference type="Pfam" id="PF00270">
    <property type="entry name" value="DEAD"/>
    <property type="match status" value="1"/>
</dbReference>
<name>A0ABR0BFS4_PURLI</name>
<proteinExistence type="inferred from homology"/>
<accession>A0ABR0BFS4</accession>
<evidence type="ECO:0000256" key="3">
    <source>
        <dbReference type="ARBA" id="ARBA00022840"/>
    </source>
</evidence>
<feature type="region of interest" description="Disordered" evidence="6">
    <location>
        <begin position="792"/>
        <end position="823"/>
    </location>
</feature>
<comment type="catalytic activity">
    <reaction evidence="4">
        <text>Couples ATP hydrolysis with the unwinding of duplex DNA by translocating in the 3'-5' direction.</text>
        <dbReference type="EC" id="5.6.2.4"/>
    </reaction>
</comment>
<evidence type="ECO:0000256" key="5">
    <source>
        <dbReference type="ARBA" id="ARBA00034808"/>
    </source>
</evidence>
<dbReference type="PANTHER" id="PTHR13710">
    <property type="entry name" value="DNA HELICASE RECQ FAMILY MEMBER"/>
    <property type="match status" value="1"/>
</dbReference>
<evidence type="ECO:0000259" key="8">
    <source>
        <dbReference type="PROSITE" id="PS51194"/>
    </source>
</evidence>
<evidence type="ECO:0000256" key="4">
    <source>
        <dbReference type="ARBA" id="ARBA00034617"/>
    </source>
</evidence>
<dbReference type="InterPro" id="IPR014001">
    <property type="entry name" value="Helicase_ATP-bd"/>
</dbReference>
<gene>
    <name evidence="9" type="ORF">Purlil1_12837</name>
</gene>
<dbReference type="Proteomes" id="UP001287286">
    <property type="component" value="Unassembled WGS sequence"/>
</dbReference>
<dbReference type="PANTHER" id="PTHR13710:SF154">
    <property type="entry name" value="RECQ HELICASE, PUTATIVE (AFU_ORTHOLOGUE AFUA_6G14720)-RELATED"/>
    <property type="match status" value="1"/>
</dbReference>
<dbReference type="Pfam" id="PF12013">
    <property type="entry name" value="OrsD"/>
    <property type="match status" value="1"/>
</dbReference>
<keyword evidence="2" id="KW-0547">Nucleotide-binding</keyword>
<reference evidence="9 10" key="1">
    <citation type="journal article" date="2024" name="Microbiol. Resour. Announc.">
        <title>Genome annotations for the ascomycete fungi Trichoderma harzianum, Trichoderma aggressivum, and Purpureocillium lilacinum.</title>
        <authorList>
            <person name="Beijen E.P.W."/>
            <person name="Ohm R.A."/>
        </authorList>
    </citation>
    <scope>NUCLEOTIDE SEQUENCE [LARGE SCALE GENOMIC DNA]</scope>
    <source>
        <strain evidence="9 10">CBS 150709</strain>
    </source>
</reference>
<dbReference type="InterPro" id="IPR027417">
    <property type="entry name" value="P-loop_NTPase"/>
</dbReference>